<evidence type="ECO:0000256" key="5">
    <source>
        <dbReference type="ARBA" id="ARBA00023163"/>
    </source>
</evidence>
<evidence type="ECO:0000256" key="4">
    <source>
        <dbReference type="ARBA" id="ARBA00023125"/>
    </source>
</evidence>
<evidence type="ECO:0000313" key="7">
    <source>
        <dbReference type="EMBL" id="MFC0243796.1"/>
    </source>
</evidence>
<dbReference type="Gene3D" id="1.10.10.10">
    <property type="entry name" value="Winged helix-like DNA-binding domain superfamily/Winged helix DNA-binding domain"/>
    <property type="match status" value="1"/>
</dbReference>
<dbReference type="Pfam" id="PF03466">
    <property type="entry name" value="LysR_substrate"/>
    <property type="match status" value="1"/>
</dbReference>
<feature type="domain" description="HTH lysR-type" evidence="6">
    <location>
        <begin position="6"/>
        <end position="63"/>
    </location>
</feature>
<keyword evidence="8" id="KW-1185">Reference proteome</keyword>
<dbReference type="InterPro" id="IPR036388">
    <property type="entry name" value="WH-like_DNA-bd_sf"/>
</dbReference>
<evidence type="ECO:0000256" key="2">
    <source>
        <dbReference type="ARBA" id="ARBA00009437"/>
    </source>
</evidence>
<sequence length="312" mass="34704">MKTTDMDVRQIRVFLAVAQSGGFSAAQDVLNLAQSTISTEIAALEARLGYTLCKRGRGGFKLTPQGEAFVTDATELLSALSAFEISVAKHKKQGLGDLRIAIIDNLVTDPRCPLIGAFDRFHRRTGGRAHIYLDVLSPREIEQGVSSGKIDAAIGIFTDTLPHLQYVRLYRERDVLVCGHRHPLFHETSDTRLFSKIRNAQKVVRTFLKLNDFFFLSDQHNSITAHVDSVEAAAVLILAGSHIGFLPDHYAQRWVDRGEMRVMVEKSYTRQSDLTLVHHKDPSRLGSTAKLLIQELLGDTSDPPMKKSKVAN</sequence>
<dbReference type="EMBL" id="JBHLWM010000012">
    <property type="protein sequence ID" value="MFC0243796.1"/>
    <property type="molecule type" value="Genomic_DNA"/>
</dbReference>
<dbReference type="Proteomes" id="UP001589775">
    <property type="component" value="Unassembled WGS sequence"/>
</dbReference>
<dbReference type="SUPFAM" id="SSF53850">
    <property type="entry name" value="Periplasmic binding protein-like II"/>
    <property type="match status" value="1"/>
</dbReference>
<gene>
    <name evidence="7" type="ORF">ACFFJ6_25165</name>
</gene>
<accession>A0ABV6EZY3</accession>
<dbReference type="RefSeq" id="WP_378393120.1">
    <property type="nucleotide sequence ID" value="NZ_JBHLWM010000012.1"/>
</dbReference>
<evidence type="ECO:0000259" key="6">
    <source>
        <dbReference type="PROSITE" id="PS50931"/>
    </source>
</evidence>
<proteinExistence type="inferred from homology"/>
<name>A0ABV6EZY3_9BRAD</name>
<dbReference type="Pfam" id="PF00126">
    <property type="entry name" value="HTH_1"/>
    <property type="match status" value="1"/>
</dbReference>
<evidence type="ECO:0000256" key="3">
    <source>
        <dbReference type="ARBA" id="ARBA00023015"/>
    </source>
</evidence>
<evidence type="ECO:0000313" key="8">
    <source>
        <dbReference type="Proteomes" id="UP001589775"/>
    </source>
</evidence>
<dbReference type="PROSITE" id="PS50931">
    <property type="entry name" value="HTH_LYSR"/>
    <property type="match status" value="1"/>
</dbReference>
<dbReference type="Gene3D" id="3.40.190.10">
    <property type="entry name" value="Periplasmic binding protein-like II"/>
    <property type="match status" value="2"/>
</dbReference>
<keyword evidence="5" id="KW-0804">Transcription</keyword>
<dbReference type="InterPro" id="IPR000847">
    <property type="entry name" value="LysR_HTH_N"/>
</dbReference>
<keyword evidence="4" id="KW-0238">DNA-binding</keyword>
<comment type="function">
    <text evidence="1">NodD regulates the expression of the nodABCFE genes which encode other nodulation proteins. NodD is also a negative regulator of its own expression. Binds flavonoids as inducers.</text>
</comment>
<dbReference type="CDD" id="cd05466">
    <property type="entry name" value="PBP2_LTTR_substrate"/>
    <property type="match status" value="1"/>
</dbReference>
<dbReference type="InterPro" id="IPR036390">
    <property type="entry name" value="WH_DNA-bd_sf"/>
</dbReference>
<keyword evidence="3" id="KW-0805">Transcription regulation</keyword>
<dbReference type="InterPro" id="IPR005119">
    <property type="entry name" value="LysR_subst-bd"/>
</dbReference>
<dbReference type="SUPFAM" id="SSF46785">
    <property type="entry name" value="Winged helix' DNA-binding domain"/>
    <property type="match status" value="1"/>
</dbReference>
<organism evidence="7 8">
    <name type="scientific">Rhodopseudomonas telluris</name>
    <dbReference type="NCBI Taxonomy" id="644215"/>
    <lineage>
        <taxon>Bacteria</taxon>
        <taxon>Pseudomonadati</taxon>
        <taxon>Pseudomonadota</taxon>
        <taxon>Alphaproteobacteria</taxon>
        <taxon>Hyphomicrobiales</taxon>
        <taxon>Nitrobacteraceae</taxon>
        <taxon>Rhodopseudomonas</taxon>
    </lineage>
</organism>
<dbReference type="PANTHER" id="PTHR30126">
    <property type="entry name" value="HTH-TYPE TRANSCRIPTIONAL REGULATOR"/>
    <property type="match status" value="1"/>
</dbReference>
<dbReference type="PANTHER" id="PTHR30126:SF98">
    <property type="entry name" value="HTH-TYPE TRANSCRIPTIONAL ACTIVATOR BAUR"/>
    <property type="match status" value="1"/>
</dbReference>
<reference evidence="7 8" key="1">
    <citation type="submission" date="2024-09" db="EMBL/GenBank/DDBJ databases">
        <authorList>
            <person name="Sun Q."/>
            <person name="Mori K."/>
        </authorList>
    </citation>
    <scope>NUCLEOTIDE SEQUENCE [LARGE SCALE GENOMIC DNA]</scope>
    <source>
        <strain evidence="7 8">KCTC 23279</strain>
    </source>
</reference>
<comment type="caution">
    <text evidence="7">The sequence shown here is derived from an EMBL/GenBank/DDBJ whole genome shotgun (WGS) entry which is preliminary data.</text>
</comment>
<protein>
    <submittedName>
        <fullName evidence="7">LysR family transcriptional regulator</fullName>
    </submittedName>
</protein>
<comment type="similarity">
    <text evidence="2">Belongs to the LysR transcriptional regulatory family.</text>
</comment>
<evidence type="ECO:0000256" key="1">
    <source>
        <dbReference type="ARBA" id="ARBA00003502"/>
    </source>
</evidence>